<keyword evidence="4" id="KW-0573">Peptidoglycan synthesis</keyword>
<dbReference type="PROSITE" id="PS51191">
    <property type="entry name" value="FEMABX"/>
    <property type="match status" value="1"/>
</dbReference>
<evidence type="ECO:0000256" key="6">
    <source>
        <dbReference type="ARBA" id="ARBA00023316"/>
    </source>
</evidence>
<dbReference type="AlphaFoldDB" id="A0A0W8FIS9"/>
<dbReference type="EMBL" id="LNQE01001139">
    <property type="protein sequence ID" value="KUG20813.1"/>
    <property type="molecule type" value="Genomic_DNA"/>
</dbReference>
<name>A0A0W8FIS9_9ZZZZ</name>
<dbReference type="GO" id="GO:0008360">
    <property type="term" value="P:regulation of cell shape"/>
    <property type="evidence" value="ECO:0007669"/>
    <property type="project" value="UniProtKB-KW"/>
</dbReference>
<gene>
    <name evidence="9" type="ORF">ASZ90_009443</name>
</gene>
<dbReference type="InterPro" id="IPR003447">
    <property type="entry name" value="FEMABX"/>
</dbReference>
<evidence type="ECO:0000256" key="3">
    <source>
        <dbReference type="ARBA" id="ARBA00022960"/>
    </source>
</evidence>
<dbReference type="GO" id="GO:0016747">
    <property type="term" value="F:acyltransferase activity, transferring groups other than amino-acyl groups"/>
    <property type="evidence" value="ECO:0007669"/>
    <property type="project" value="InterPro"/>
</dbReference>
<feature type="region of interest" description="Disordered" evidence="7">
    <location>
        <begin position="334"/>
        <end position="360"/>
    </location>
</feature>
<proteinExistence type="inferred from homology"/>
<protein>
    <recommendedName>
        <fullName evidence="8">N-acetyltransferase domain-containing protein</fullName>
    </recommendedName>
</protein>
<organism evidence="9">
    <name type="scientific">hydrocarbon metagenome</name>
    <dbReference type="NCBI Taxonomy" id="938273"/>
    <lineage>
        <taxon>unclassified sequences</taxon>
        <taxon>metagenomes</taxon>
        <taxon>ecological metagenomes</taxon>
    </lineage>
</organism>
<dbReference type="InterPro" id="IPR000182">
    <property type="entry name" value="GNAT_dom"/>
</dbReference>
<dbReference type="PANTHER" id="PTHR36174">
    <property type="entry name" value="LIPID II:GLYCINE GLYCYLTRANSFERASE"/>
    <property type="match status" value="1"/>
</dbReference>
<dbReference type="PROSITE" id="PS51186">
    <property type="entry name" value="GNAT"/>
    <property type="match status" value="1"/>
</dbReference>
<dbReference type="GO" id="GO:0016755">
    <property type="term" value="F:aminoacyltransferase activity"/>
    <property type="evidence" value="ECO:0007669"/>
    <property type="project" value="InterPro"/>
</dbReference>
<evidence type="ECO:0000256" key="7">
    <source>
        <dbReference type="SAM" id="MobiDB-lite"/>
    </source>
</evidence>
<dbReference type="InterPro" id="IPR016181">
    <property type="entry name" value="Acyl_CoA_acyltransferase"/>
</dbReference>
<keyword evidence="6" id="KW-0961">Cell wall biogenesis/degradation</keyword>
<evidence type="ECO:0000256" key="4">
    <source>
        <dbReference type="ARBA" id="ARBA00022984"/>
    </source>
</evidence>
<sequence length="360" mass="41179">MRTEYIDAVSPGRWESIVRESKQAYFFHTPAWARILEEAYGYRNATRLYEVDGSDVLIPMMEKERYGLITYYSMPEGYGNVFSPSGVSQETLQTIITTIVGGRNLLLMLFLPPCSRFKFLEDTSVQRIELRENRAHIIPLEEGVDAVRKRFNRNTRRSIARAGKERVEVVPTNRKSDFDTFYSLYAQRSQEWNLSETPYPRRFFESLYAHGSPHARLRLAERDGEAIGGIITLEYGTNVYYLASASPRACRAYCANHLLLQDAIESACMHGYRFFDLGCSTLNPGLARFKEGFGAEEIPLERYGVFSGLERLYRGLGRAFRVVLDEGNRRYSVRHQSATPGAPLQAEREPQPDQSFMPGP</sequence>
<comment type="similarity">
    <text evidence="1">Belongs to the FemABX family.</text>
</comment>
<keyword evidence="3" id="KW-0133">Cell shape</keyword>
<dbReference type="SUPFAM" id="SSF55729">
    <property type="entry name" value="Acyl-CoA N-acyltransferases (Nat)"/>
    <property type="match status" value="1"/>
</dbReference>
<dbReference type="InterPro" id="IPR038740">
    <property type="entry name" value="BioF2-like_GNAT_dom"/>
</dbReference>
<comment type="caution">
    <text evidence="9">The sequence shown here is derived from an EMBL/GenBank/DDBJ whole genome shotgun (WGS) entry which is preliminary data.</text>
</comment>
<evidence type="ECO:0000256" key="5">
    <source>
        <dbReference type="ARBA" id="ARBA00023315"/>
    </source>
</evidence>
<dbReference type="Gene3D" id="3.40.630.30">
    <property type="match status" value="1"/>
</dbReference>
<feature type="domain" description="N-acetyltransferase" evidence="8">
    <location>
        <begin position="168"/>
        <end position="315"/>
    </location>
</feature>
<dbReference type="PANTHER" id="PTHR36174:SF1">
    <property type="entry name" value="LIPID II:GLYCINE GLYCYLTRANSFERASE"/>
    <property type="match status" value="1"/>
</dbReference>
<dbReference type="Pfam" id="PF13480">
    <property type="entry name" value="Acetyltransf_6"/>
    <property type="match status" value="1"/>
</dbReference>
<evidence type="ECO:0000259" key="8">
    <source>
        <dbReference type="PROSITE" id="PS51186"/>
    </source>
</evidence>
<dbReference type="InterPro" id="IPR050644">
    <property type="entry name" value="PG_Glycine_Bridge_Synth"/>
</dbReference>
<dbReference type="GO" id="GO:0009252">
    <property type="term" value="P:peptidoglycan biosynthetic process"/>
    <property type="evidence" value="ECO:0007669"/>
    <property type="project" value="UniProtKB-KW"/>
</dbReference>
<evidence type="ECO:0000256" key="2">
    <source>
        <dbReference type="ARBA" id="ARBA00022679"/>
    </source>
</evidence>
<keyword evidence="5" id="KW-0012">Acyltransferase</keyword>
<dbReference type="GO" id="GO:0071555">
    <property type="term" value="P:cell wall organization"/>
    <property type="evidence" value="ECO:0007669"/>
    <property type="project" value="UniProtKB-KW"/>
</dbReference>
<keyword evidence="2" id="KW-0808">Transferase</keyword>
<evidence type="ECO:0000313" key="9">
    <source>
        <dbReference type="EMBL" id="KUG20813.1"/>
    </source>
</evidence>
<reference evidence="9" key="1">
    <citation type="journal article" date="2015" name="Proc. Natl. Acad. Sci. U.S.A.">
        <title>Networks of energetic and metabolic interactions define dynamics in microbial communities.</title>
        <authorList>
            <person name="Embree M."/>
            <person name="Liu J.K."/>
            <person name="Al-Bassam M.M."/>
            <person name="Zengler K."/>
        </authorList>
    </citation>
    <scope>NUCLEOTIDE SEQUENCE</scope>
</reference>
<accession>A0A0W8FIS9</accession>
<evidence type="ECO:0000256" key="1">
    <source>
        <dbReference type="ARBA" id="ARBA00009943"/>
    </source>
</evidence>